<protein>
    <submittedName>
        <fullName evidence="2">Uncharacterized protein</fullName>
    </submittedName>
</protein>
<feature type="compositionally biased region" description="Basic and acidic residues" evidence="1">
    <location>
        <begin position="1"/>
        <end position="13"/>
    </location>
</feature>
<reference evidence="2 3" key="1">
    <citation type="journal article" date="2021" name="BMC Genomics">
        <title>Datura genome reveals duplications of psychoactive alkaloid biosynthetic genes and high mutation rate following tissue culture.</title>
        <authorList>
            <person name="Rajewski A."/>
            <person name="Carter-House D."/>
            <person name="Stajich J."/>
            <person name="Litt A."/>
        </authorList>
    </citation>
    <scope>NUCLEOTIDE SEQUENCE [LARGE SCALE GENOMIC DNA]</scope>
    <source>
        <strain evidence="2">AR-01</strain>
    </source>
</reference>
<name>A0ABS8UUJ6_DATST</name>
<feature type="non-terminal residue" evidence="2">
    <location>
        <position position="1"/>
    </location>
</feature>
<feature type="region of interest" description="Disordered" evidence="1">
    <location>
        <begin position="1"/>
        <end position="20"/>
    </location>
</feature>
<keyword evidence="3" id="KW-1185">Reference proteome</keyword>
<gene>
    <name evidence="2" type="ORF">HAX54_021600</name>
</gene>
<comment type="caution">
    <text evidence="2">The sequence shown here is derived from an EMBL/GenBank/DDBJ whole genome shotgun (WGS) entry which is preliminary data.</text>
</comment>
<proteinExistence type="predicted"/>
<dbReference type="Proteomes" id="UP000823775">
    <property type="component" value="Unassembled WGS sequence"/>
</dbReference>
<evidence type="ECO:0000313" key="2">
    <source>
        <dbReference type="EMBL" id="MCD9637992.1"/>
    </source>
</evidence>
<dbReference type="EMBL" id="JACEIK010002595">
    <property type="protein sequence ID" value="MCD9637992.1"/>
    <property type="molecule type" value="Genomic_DNA"/>
</dbReference>
<evidence type="ECO:0000313" key="3">
    <source>
        <dbReference type="Proteomes" id="UP000823775"/>
    </source>
</evidence>
<evidence type="ECO:0000256" key="1">
    <source>
        <dbReference type="SAM" id="MobiDB-lite"/>
    </source>
</evidence>
<accession>A0ABS8UUJ6</accession>
<organism evidence="2 3">
    <name type="scientific">Datura stramonium</name>
    <name type="common">Jimsonweed</name>
    <name type="synonym">Common thornapple</name>
    <dbReference type="NCBI Taxonomy" id="4076"/>
    <lineage>
        <taxon>Eukaryota</taxon>
        <taxon>Viridiplantae</taxon>
        <taxon>Streptophyta</taxon>
        <taxon>Embryophyta</taxon>
        <taxon>Tracheophyta</taxon>
        <taxon>Spermatophyta</taxon>
        <taxon>Magnoliopsida</taxon>
        <taxon>eudicotyledons</taxon>
        <taxon>Gunneridae</taxon>
        <taxon>Pentapetalae</taxon>
        <taxon>asterids</taxon>
        <taxon>lamiids</taxon>
        <taxon>Solanales</taxon>
        <taxon>Solanaceae</taxon>
        <taxon>Solanoideae</taxon>
        <taxon>Datureae</taxon>
        <taxon>Datura</taxon>
    </lineage>
</organism>
<sequence length="104" mass="11368">SGGEGWREGRRGEGGTGFFGDFPTNRGIGYWFPVVGEEMRNKGEGIVRPEFARIRVREEEMARGSGEERRGSTGEFAVMVDFLVVVSPAKGGGEDNGGEIRVER</sequence>